<organism evidence="3 4">
    <name type="scientific">Gymnopilus junonius</name>
    <name type="common">Spectacular rustgill mushroom</name>
    <name type="synonym">Gymnopilus spectabilis subsp. junonius</name>
    <dbReference type="NCBI Taxonomy" id="109634"/>
    <lineage>
        <taxon>Eukaryota</taxon>
        <taxon>Fungi</taxon>
        <taxon>Dikarya</taxon>
        <taxon>Basidiomycota</taxon>
        <taxon>Agaricomycotina</taxon>
        <taxon>Agaricomycetes</taxon>
        <taxon>Agaricomycetidae</taxon>
        <taxon>Agaricales</taxon>
        <taxon>Agaricineae</taxon>
        <taxon>Hymenogastraceae</taxon>
        <taxon>Gymnopilus</taxon>
    </lineage>
</organism>
<dbReference type="EMBL" id="JADNYJ010000172">
    <property type="protein sequence ID" value="KAF8877315.1"/>
    <property type="molecule type" value="Genomic_DNA"/>
</dbReference>
<feature type="compositionally biased region" description="Gly residues" evidence="1">
    <location>
        <begin position="69"/>
        <end position="80"/>
    </location>
</feature>
<evidence type="ECO:0000256" key="1">
    <source>
        <dbReference type="SAM" id="MobiDB-lite"/>
    </source>
</evidence>
<keyword evidence="2" id="KW-0472">Membrane</keyword>
<proteinExistence type="predicted"/>
<accession>A0A9P5NBN1</accession>
<keyword evidence="2" id="KW-0812">Transmembrane</keyword>
<feature type="region of interest" description="Disordered" evidence="1">
    <location>
        <begin position="53"/>
        <end position="80"/>
    </location>
</feature>
<keyword evidence="2" id="KW-1133">Transmembrane helix</keyword>
<dbReference type="AlphaFoldDB" id="A0A9P5NBN1"/>
<evidence type="ECO:0000313" key="3">
    <source>
        <dbReference type="EMBL" id="KAF8877315.1"/>
    </source>
</evidence>
<evidence type="ECO:0000256" key="2">
    <source>
        <dbReference type="SAM" id="Phobius"/>
    </source>
</evidence>
<name>A0A9P5NBN1_GYMJU</name>
<dbReference type="Proteomes" id="UP000724874">
    <property type="component" value="Unassembled WGS sequence"/>
</dbReference>
<reference evidence="3" key="1">
    <citation type="submission" date="2020-11" db="EMBL/GenBank/DDBJ databases">
        <authorList>
            <consortium name="DOE Joint Genome Institute"/>
            <person name="Ahrendt S."/>
            <person name="Riley R."/>
            <person name="Andreopoulos W."/>
            <person name="LaButti K."/>
            <person name="Pangilinan J."/>
            <person name="Ruiz-duenas F.J."/>
            <person name="Barrasa J.M."/>
            <person name="Sanchez-Garcia M."/>
            <person name="Camarero S."/>
            <person name="Miyauchi S."/>
            <person name="Serrano A."/>
            <person name="Linde D."/>
            <person name="Babiker R."/>
            <person name="Drula E."/>
            <person name="Ayuso-Fernandez I."/>
            <person name="Pacheco R."/>
            <person name="Padilla G."/>
            <person name="Ferreira P."/>
            <person name="Barriuso J."/>
            <person name="Kellner H."/>
            <person name="Castanera R."/>
            <person name="Alfaro M."/>
            <person name="Ramirez L."/>
            <person name="Pisabarro A.G."/>
            <person name="Kuo A."/>
            <person name="Tritt A."/>
            <person name="Lipzen A."/>
            <person name="He G."/>
            <person name="Yan M."/>
            <person name="Ng V."/>
            <person name="Cullen D."/>
            <person name="Martin F."/>
            <person name="Rosso M.-N."/>
            <person name="Henrissat B."/>
            <person name="Hibbett D."/>
            <person name="Martinez A.T."/>
            <person name="Grigoriev I.V."/>
        </authorList>
    </citation>
    <scope>NUCLEOTIDE SEQUENCE</scope>
    <source>
        <strain evidence="3">AH 44721</strain>
    </source>
</reference>
<sequence>MHPELQDSKHNKVHWFYLPVSIVGIIAAPVEFSKDRPGPNYSTGIVATVNTGNENGSASLASGTRVSGTGVGTGSNNIGGGSNLNIGGTGSIITGGNSSPLPGFGVN</sequence>
<keyword evidence="4" id="KW-1185">Reference proteome</keyword>
<evidence type="ECO:0000313" key="4">
    <source>
        <dbReference type="Proteomes" id="UP000724874"/>
    </source>
</evidence>
<gene>
    <name evidence="3" type="ORF">CPB84DRAFT_1752198</name>
</gene>
<protein>
    <submittedName>
        <fullName evidence="3">Uncharacterized protein</fullName>
    </submittedName>
</protein>
<feature type="transmembrane region" description="Helical" evidence="2">
    <location>
        <begin position="15"/>
        <end position="32"/>
    </location>
</feature>
<comment type="caution">
    <text evidence="3">The sequence shown here is derived from an EMBL/GenBank/DDBJ whole genome shotgun (WGS) entry which is preliminary data.</text>
</comment>